<dbReference type="InterPro" id="IPR051278">
    <property type="entry name" value="HdrB/HdrD_reductase"/>
</dbReference>
<keyword evidence="4" id="KW-1185">Reference proteome</keyword>
<evidence type="ECO:0000313" key="4">
    <source>
        <dbReference type="Proteomes" id="UP000222564"/>
    </source>
</evidence>
<feature type="domain" description="Cysteine-rich" evidence="2">
    <location>
        <begin position="3"/>
        <end position="86"/>
    </location>
</feature>
<name>A0A2C6MH90_9FIRM</name>
<dbReference type="GO" id="GO:0016491">
    <property type="term" value="F:oxidoreductase activity"/>
    <property type="evidence" value="ECO:0007669"/>
    <property type="project" value="UniProtKB-KW"/>
</dbReference>
<dbReference type="AlphaFoldDB" id="A0A2C6MH90"/>
<dbReference type="InterPro" id="IPR004017">
    <property type="entry name" value="Cys_rich_dom"/>
</dbReference>
<dbReference type="Gene3D" id="3.40.50.11810">
    <property type="match status" value="1"/>
</dbReference>
<accession>A0A2C6MH90</accession>
<dbReference type="Proteomes" id="UP000222564">
    <property type="component" value="Unassembled WGS sequence"/>
</dbReference>
<comment type="caution">
    <text evidence="3">The sequence shown here is derived from an EMBL/GenBank/DDBJ whole genome shotgun (WGS) entry which is preliminary data.</text>
</comment>
<protein>
    <submittedName>
        <fullName evidence="3">Disulfide reductase</fullName>
    </submittedName>
</protein>
<keyword evidence="1" id="KW-0560">Oxidoreductase</keyword>
<evidence type="ECO:0000256" key="1">
    <source>
        <dbReference type="ARBA" id="ARBA00023002"/>
    </source>
</evidence>
<feature type="domain" description="Cysteine-rich" evidence="2">
    <location>
        <begin position="148"/>
        <end position="236"/>
    </location>
</feature>
<dbReference type="Gene3D" id="1.20.1050.140">
    <property type="match status" value="1"/>
</dbReference>
<gene>
    <name evidence="3" type="ORF">P378_07205</name>
</gene>
<dbReference type="Pfam" id="PF02754">
    <property type="entry name" value="CCG"/>
    <property type="match status" value="2"/>
</dbReference>
<dbReference type="RefSeq" id="WP_099082654.1">
    <property type="nucleotide sequence ID" value="NZ_AWQQ01000042.1"/>
</dbReference>
<evidence type="ECO:0000313" key="3">
    <source>
        <dbReference type="EMBL" id="PHJ38786.1"/>
    </source>
</evidence>
<proteinExistence type="predicted"/>
<dbReference type="EMBL" id="AWQQ01000042">
    <property type="protein sequence ID" value="PHJ38786.1"/>
    <property type="molecule type" value="Genomic_DNA"/>
</dbReference>
<evidence type="ECO:0000259" key="2">
    <source>
        <dbReference type="Pfam" id="PF02754"/>
    </source>
</evidence>
<reference evidence="3 4" key="1">
    <citation type="submission" date="2013-09" db="EMBL/GenBank/DDBJ databases">
        <title>Biodegradation of hydrocarbons in the deep terrestrial subsurface : characterization of a microbial consortium composed of two Desulfotomaculum species originating from a deep geological formation.</title>
        <authorList>
            <person name="Aullo T."/>
            <person name="Berlendis S."/>
            <person name="Lascourreges J.-F."/>
            <person name="Dessort D."/>
            <person name="Saint-Laurent S."/>
            <person name="Schraauwers B."/>
            <person name="Mas J."/>
            <person name="Magot M."/>
            <person name="Ranchou-Peyruse A."/>
        </authorList>
    </citation>
    <scope>NUCLEOTIDE SEQUENCE [LARGE SCALE GENOMIC DNA]</scope>
    <source>
        <strain evidence="3 4">Bs107</strain>
    </source>
</reference>
<dbReference type="PANTHER" id="PTHR42947:SF1">
    <property type="entry name" value="COB--COM HETERODISULFIDE REDUCTASE SUBUNIT B 1"/>
    <property type="match status" value="1"/>
</dbReference>
<organism evidence="3 4">
    <name type="scientific">Desulforamulus profundi</name>
    <dbReference type="NCBI Taxonomy" id="1383067"/>
    <lineage>
        <taxon>Bacteria</taxon>
        <taxon>Bacillati</taxon>
        <taxon>Bacillota</taxon>
        <taxon>Clostridia</taxon>
        <taxon>Eubacteriales</taxon>
        <taxon>Peptococcaceae</taxon>
        <taxon>Desulforamulus</taxon>
    </lineage>
</organism>
<sequence>MKYTIYPGCASEGTAISYHHSALEVAKVLGLELKEIEDWNCCGSTVTSCVIGQFAADVLAARNLALAEKMGPEDVVATCSSCYAILGNVNKKFSDEKFKNNANDALSKDSLSYDGQLKVRMLLDVMVSDIGLDTIASKVVKPLKGLKVAGYVGCQTVRALRDFDNWENPTFLDKIISALGAEPVPFPYKLKCCTGAMNLTAPDNTISALYPIVKSAYEAGADLIVTPCPLCQMNLDAYQIKVNKKYGTNYNLSVLFFTQLMAIAYGLDRKKAGLDYCIVSPNNALKQFGV</sequence>
<dbReference type="OrthoDB" id="9777685at2"/>
<dbReference type="PANTHER" id="PTHR42947">
    <property type="entry name" value="COB--COM HETERODISULFIDE REDUCTASE SUBUNIT B 1"/>
    <property type="match status" value="1"/>
</dbReference>